<feature type="transmembrane region" description="Helical" evidence="9">
    <location>
        <begin position="1174"/>
        <end position="1192"/>
    </location>
</feature>
<evidence type="ECO:0000256" key="6">
    <source>
        <dbReference type="ARBA" id="ARBA00023136"/>
    </source>
</evidence>
<dbReference type="Proteomes" id="UP000663877">
    <property type="component" value="Unassembled WGS sequence"/>
</dbReference>
<comment type="caution">
    <text evidence="11">The sequence shown here is derived from an EMBL/GenBank/DDBJ whole genome shotgun (WGS) entry which is preliminary data.</text>
</comment>
<proteinExistence type="inferred from homology"/>
<dbReference type="GO" id="GO:0005262">
    <property type="term" value="F:calcium channel activity"/>
    <property type="evidence" value="ECO:0007669"/>
    <property type="project" value="TreeGrafter"/>
</dbReference>
<comment type="caution">
    <text evidence="8">Lacks conserved residue(s) required for the propagation of feature annotation.</text>
</comment>
<evidence type="ECO:0000259" key="10">
    <source>
        <dbReference type="PROSITE" id="PS50095"/>
    </source>
</evidence>
<evidence type="ECO:0000256" key="8">
    <source>
        <dbReference type="PROSITE-ProRule" id="PRU00152"/>
    </source>
</evidence>
<feature type="transmembrane region" description="Helical" evidence="9">
    <location>
        <begin position="1337"/>
        <end position="1359"/>
    </location>
</feature>
<feature type="transmembrane region" description="Helical" evidence="9">
    <location>
        <begin position="1044"/>
        <end position="1062"/>
    </location>
</feature>
<dbReference type="EMBL" id="CAJNOI010000263">
    <property type="protein sequence ID" value="CAF1216019.1"/>
    <property type="molecule type" value="Genomic_DNA"/>
</dbReference>
<dbReference type="InterPro" id="IPR000203">
    <property type="entry name" value="GPS"/>
</dbReference>
<dbReference type="Proteomes" id="UP000663832">
    <property type="component" value="Unassembled WGS sequence"/>
</dbReference>
<dbReference type="SUPFAM" id="SSF49723">
    <property type="entry name" value="Lipase/lipooxygenase domain (PLAT/LH2 domain)"/>
    <property type="match status" value="1"/>
</dbReference>
<feature type="transmembrane region" description="Helical" evidence="9">
    <location>
        <begin position="1240"/>
        <end position="1265"/>
    </location>
</feature>
<dbReference type="PRINTS" id="PR01433">
    <property type="entry name" value="POLYCYSTIN2"/>
</dbReference>
<dbReference type="OrthoDB" id="444119at2759"/>
<dbReference type="InterPro" id="IPR013122">
    <property type="entry name" value="PKD1_2_channel"/>
</dbReference>
<evidence type="ECO:0000256" key="4">
    <source>
        <dbReference type="ARBA" id="ARBA00022729"/>
    </source>
</evidence>
<dbReference type="GO" id="GO:0050982">
    <property type="term" value="P:detection of mechanical stimulus"/>
    <property type="evidence" value="ECO:0007669"/>
    <property type="project" value="TreeGrafter"/>
</dbReference>
<dbReference type="Pfam" id="PF20519">
    <property type="entry name" value="Polycystin_dom"/>
    <property type="match status" value="1"/>
</dbReference>
<dbReference type="SMART" id="SM00303">
    <property type="entry name" value="GPS"/>
    <property type="match status" value="1"/>
</dbReference>
<reference evidence="11" key="1">
    <citation type="submission" date="2021-02" db="EMBL/GenBank/DDBJ databases">
        <authorList>
            <person name="Nowell W R."/>
        </authorList>
    </citation>
    <scope>NUCLEOTIDE SEQUENCE</scope>
</reference>
<keyword evidence="5 9" id="KW-1133">Transmembrane helix</keyword>
<dbReference type="GO" id="GO:0016020">
    <property type="term" value="C:membrane"/>
    <property type="evidence" value="ECO:0007669"/>
    <property type="project" value="UniProtKB-SubCell"/>
</dbReference>
<dbReference type="InterPro" id="IPR003915">
    <property type="entry name" value="PKD_2"/>
</dbReference>
<feature type="transmembrane region" description="Helical" evidence="9">
    <location>
        <begin position="1395"/>
        <end position="1420"/>
    </location>
</feature>
<name>A0A814XCJ2_9BILA</name>
<comment type="subcellular location">
    <subcellularLocation>
        <location evidence="1">Membrane</location>
        <topology evidence="1">Multi-pass membrane protein</topology>
    </subcellularLocation>
</comment>
<dbReference type="PANTHER" id="PTHR10877">
    <property type="entry name" value="POLYCYSTIN FAMILY MEMBER"/>
    <property type="match status" value="1"/>
</dbReference>
<evidence type="ECO:0000313" key="14">
    <source>
        <dbReference type="Proteomes" id="UP000663877"/>
    </source>
</evidence>
<dbReference type="InterPro" id="IPR046791">
    <property type="entry name" value="Polycystin_dom"/>
</dbReference>
<evidence type="ECO:0000256" key="2">
    <source>
        <dbReference type="ARBA" id="ARBA00007200"/>
    </source>
</evidence>
<evidence type="ECO:0000256" key="7">
    <source>
        <dbReference type="ARBA" id="ARBA00023180"/>
    </source>
</evidence>
<dbReference type="GO" id="GO:0005509">
    <property type="term" value="F:calcium ion binding"/>
    <property type="evidence" value="ECO:0007669"/>
    <property type="project" value="InterPro"/>
</dbReference>
<gene>
    <name evidence="11" type="ORF">BJG266_LOCUS27709</name>
    <name evidence="12" type="ORF">QVE165_LOCUS34698</name>
</gene>
<evidence type="ECO:0000313" key="11">
    <source>
        <dbReference type="EMBL" id="CAF1216019.1"/>
    </source>
</evidence>
<accession>A0A814XCJ2</accession>
<protein>
    <recommendedName>
        <fullName evidence="10">PLAT domain-containing protein</fullName>
    </recommendedName>
</protein>
<dbReference type="InterPro" id="IPR051223">
    <property type="entry name" value="Polycystin"/>
</dbReference>
<dbReference type="Gene3D" id="2.60.60.20">
    <property type="entry name" value="PLAT/LH2 domain"/>
    <property type="match status" value="1"/>
</dbReference>
<organism evidence="11 14">
    <name type="scientific">Adineta steineri</name>
    <dbReference type="NCBI Taxonomy" id="433720"/>
    <lineage>
        <taxon>Eukaryota</taxon>
        <taxon>Metazoa</taxon>
        <taxon>Spiralia</taxon>
        <taxon>Gnathifera</taxon>
        <taxon>Rotifera</taxon>
        <taxon>Eurotatoria</taxon>
        <taxon>Bdelloidea</taxon>
        <taxon>Adinetida</taxon>
        <taxon>Adinetidae</taxon>
        <taxon>Adineta</taxon>
    </lineage>
</organism>
<dbReference type="EMBL" id="CAJNOM010000329">
    <property type="protein sequence ID" value="CAF1363671.1"/>
    <property type="molecule type" value="Genomic_DNA"/>
</dbReference>
<evidence type="ECO:0000256" key="9">
    <source>
        <dbReference type="SAM" id="Phobius"/>
    </source>
</evidence>
<dbReference type="InterPro" id="IPR001024">
    <property type="entry name" value="PLAT/LH2_dom"/>
</dbReference>
<keyword evidence="4" id="KW-0732">Signal</keyword>
<evidence type="ECO:0000256" key="1">
    <source>
        <dbReference type="ARBA" id="ARBA00004141"/>
    </source>
</evidence>
<dbReference type="InterPro" id="IPR002859">
    <property type="entry name" value="PKD/REJ-like"/>
</dbReference>
<dbReference type="PANTHER" id="PTHR10877:SF150">
    <property type="entry name" value="REJ DOMAIN-CONTAINING PROTEIN"/>
    <property type="match status" value="1"/>
</dbReference>
<comment type="similarity">
    <text evidence="2">Belongs to the polycystin family.</text>
</comment>
<dbReference type="Pfam" id="PF08016">
    <property type="entry name" value="PKD_channel"/>
    <property type="match status" value="1"/>
</dbReference>
<dbReference type="PROSITE" id="PS50095">
    <property type="entry name" value="PLAT"/>
    <property type="match status" value="1"/>
</dbReference>
<keyword evidence="6 9" id="KW-0472">Membrane</keyword>
<evidence type="ECO:0000256" key="5">
    <source>
        <dbReference type="ARBA" id="ARBA00022989"/>
    </source>
</evidence>
<sequence length="1508" mass="170453">MIQFNCDGSLSTTTKWTIKNCTSTSCSVEILSSEKVKTTFSELYIPSRTLDYGVYQLTLTVTMIDSPNLKSSSSAYVRITATGITANLVQLGTSMVTRGDQQDLLLDPGTFSVDPDEDTFDATKWKYTYYCRIYGLYNFPNIQGILLSIDDSTVDPYNPSCLSSRSGNGTGLIFGNLSLSPNSSLTVLGGSLQSNQIYQFMVYMENRKNASIQATGYVLITVEITHPQLIAVGCVISPMCVPNLEFQLLNPTTQVALFTICIGTCTNLQNIKWNIYQGSDNSTTSNSTQWTLFNQTSSYENIWFFGTNTSNFTATDQLFLNNLQISLWRFEVVYTFQSAISTSALNFIINQPPSNGSCSINPLNGTITTLFTIECPNWYDVDGIQDYSLYAWTTDISQRTIIAFSSEYNFQVRLPTGDNETSLLNLVVYVRDLAGSVTQVNISSVNVIADLTIINDLIDKITNSSSTITNNPIVRLLSSGNQNVVGQMIIALSQEFNQMNNENLDKAISNGISAVDISVSLLGRQNLQQTSIPLNESALIDYNIELNSLANVRDYLVPFITNLLITTSNSIILQSSSLVQLTQATNQLTRNTLMFVSNRCYELSAALYAMFEKISYEDAQSASNQLFQCASNILNAVNGPLQGRTSTLDLDYSRANMVPTDYNTDLESAWSNLNLFSGGNDFSTETIERNRNIYYQKQLANQINSQVTQMISLLTSSLNIHLNIGQKSIINTSQSFVSLETISIQSLKDKLVKQVENAQFNIPSSFILNSTSNSSISLRSRVDPLASFGNFQNTNLSRSTSLSIIDQNGNEVSFQANGNNSIKLIIPRDPNLVIPSMYLQTVTSINSTINNLLFNYHYINITSSLPISIHFEIHSLNTNLSYLFIYKFDQTPLLNSSINIIDGWTLFCPFNLTNDDIYRYFIDNQQTPGHQSLIFGIRELNSTEINNYCLNSSSINTSLPITSEPFNFTSNYELRIYTSGCYYLDENNNWKSDGLIVGSLTNHYETECLSTHLTSFAGGFIVLPEPINWSYVFANADFLKNKTIYLTVICISIAYIILMIFGRFKDRKDIEKLGVTPLPDNDKSDQYYYQILVFTGQRANSGTQSKVHFILSSDNDETRVRTFSDPHRKILQRGGIDSFIMSVPNNLSLLHQLQWIDSKTRAVIIQLTLYNPNVALFTSVTFLLEFLSASGIHSSARFEPLNFYVFTSLTQLICTIIYICFIIYFLIIEIKLLIKLKLEYFYEFWSVIQIGIISCSITSIIIYIWRFKEYNRLSSLFRETNGYVYINLQMIVYVDDVLTSLLGFCCFFGTIKFIKFIRFNKSLRIFVQTLKYVTKDIISFSFMFSIVFMSFLSLFYLLFTSSIASCSSLLSTAQMLFEITLMSFDATDFTGADPFLGPFCFSVFIIIVVFICLSMFISILNDGFHHVEETPIEDQQILSYMLKKFLNWTHLRRPNVEELYEIQDSRMRSQYVDPIENFPDKIDQLLEAIDRIYIDQKKELLKLKRAGV</sequence>
<keyword evidence="7" id="KW-0325">Glycoprotein</keyword>
<evidence type="ECO:0000313" key="13">
    <source>
        <dbReference type="Proteomes" id="UP000663832"/>
    </source>
</evidence>
<feature type="transmembrane region" description="Helical" evidence="9">
    <location>
        <begin position="1297"/>
        <end position="1317"/>
    </location>
</feature>
<dbReference type="Pfam" id="PF02010">
    <property type="entry name" value="REJ"/>
    <property type="match status" value="1"/>
</dbReference>
<dbReference type="InterPro" id="IPR036392">
    <property type="entry name" value="PLAT/LH2_dom_sf"/>
</dbReference>
<evidence type="ECO:0000256" key="3">
    <source>
        <dbReference type="ARBA" id="ARBA00022692"/>
    </source>
</evidence>
<feature type="domain" description="PLAT" evidence="10">
    <location>
        <begin position="1087"/>
        <end position="1206"/>
    </location>
</feature>
<evidence type="ECO:0000313" key="12">
    <source>
        <dbReference type="EMBL" id="CAF1363671.1"/>
    </source>
</evidence>
<feature type="transmembrane region" description="Helical" evidence="9">
    <location>
        <begin position="1204"/>
        <end position="1228"/>
    </location>
</feature>
<keyword evidence="13" id="KW-1185">Reference proteome</keyword>
<keyword evidence="3 9" id="KW-0812">Transmembrane</keyword>